<dbReference type="InterPro" id="IPR032054">
    <property type="entry name" value="Cdt1_C"/>
</dbReference>
<dbReference type="EMBL" id="GG692420">
    <property type="protein sequence ID" value="EER44279.1"/>
    <property type="molecule type" value="Genomic_DNA"/>
</dbReference>
<dbReference type="AlphaFoldDB" id="C6H7A8"/>
<dbReference type="Proteomes" id="UP000002624">
    <property type="component" value="Unassembled WGS sequence"/>
</dbReference>
<reference evidence="6" key="1">
    <citation type="submission" date="2009-05" db="EMBL/GenBank/DDBJ databases">
        <title>The genome sequence of Ajellomyces capsulatus strain H143.</title>
        <authorList>
            <person name="Champion M."/>
            <person name="Cuomo C.A."/>
            <person name="Ma L.-J."/>
            <person name="Henn M.R."/>
            <person name="Sil A."/>
            <person name="Goldman B."/>
            <person name="Young S.K."/>
            <person name="Kodira C.D."/>
            <person name="Zeng Q."/>
            <person name="Koehrsen M."/>
            <person name="Alvarado L."/>
            <person name="Berlin A.M."/>
            <person name="Borenstein D."/>
            <person name="Chen Z."/>
            <person name="Engels R."/>
            <person name="Freedman E."/>
            <person name="Gellesch M."/>
            <person name="Goldberg J."/>
            <person name="Griggs A."/>
            <person name="Gujja S."/>
            <person name="Heiman D.I."/>
            <person name="Hepburn T.A."/>
            <person name="Howarth C."/>
            <person name="Jen D."/>
            <person name="Larson L."/>
            <person name="Lewis B."/>
            <person name="Mehta T."/>
            <person name="Park D."/>
            <person name="Pearson M."/>
            <person name="Roberts A."/>
            <person name="Saif S."/>
            <person name="Shea T.D."/>
            <person name="Shenoy N."/>
            <person name="Sisk P."/>
            <person name="Stolte C."/>
            <person name="Sykes S."/>
            <person name="Walk T."/>
            <person name="White J."/>
            <person name="Yandava C."/>
            <person name="Klein B."/>
            <person name="McEwen J.G."/>
            <person name="Puccia R."/>
            <person name="Goldman G.H."/>
            <person name="Felipe M.S."/>
            <person name="Nino-Vega G."/>
            <person name="San-Blas G."/>
            <person name="Taylor J.W."/>
            <person name="Mendoza L."/>
            <person name="Galagan J.E."/>
            <person name="Nusbaum C."/>
            <person name="Birren B.W."/>
        </authorList>
    </citation>
    <scope>NUCLEOTIDE SEQUENCE [LARGE SCALE GENOMIC DNA]</scope>
    <source>
        <strain evidence="6">H143</strain>
    </source>
</reference>
<dbReference type="VEuPathDB" id="FungiDB:HCDG_02309"/>
<dbReference type="OMA" id="WGKRQVT"/>
<sequence length="514" mass="56458">MGTKAPALPHPPRASTRCDTQQDAIQRFGKSRKAGTGGGLSDAKDVVSSKKRKIGDNQVEISSRNEHENSLDDEPIARAPKVARLRKSSTFLPTSHSSSSSCITAGSTSPSTPTSRFQSPSPSPSTTDNRRFQQSTLSNTNINPNEILDNGDDDWPQSFYDLTNLHSSFLTALSLHYAHNSRNTSADLNQLLPCIEKIWKKRKVEKKDLQRLLYILESDLEISDREKGSNTGPRFRIAKYGIGKFCLELLNTNTPNNRFGPPFSEAELNDLFTRNLGRIWRKNLKDPDQKELNVDFLHTIPLAPIHDSSTIFNSLSIGQQRLLDFQRGVLGVKAAVDNPESRKCGERAASDARSSCGAGTAGRRNGLLQRIQNKQLKQTTLAPPLSKEAILRRSAVDLVEEVVGVLVLLRPSCSISSSSLLSGGRGSLSPAATVTPSHKKPYSWNTIIQNIRDSLRCPISNQEVEACLDLLVRPSVAGEWISIVTVNRIKSVVLRSGCDISPQEIGVKVAHLKI</sequence>
<evidence type="ECO:0000313" key="6">
    <source>
        <dbReference type="Proteomes" id="UP000002624"/>
    </source>
</evidence>
<organism evidence="5 6">
    <name type="scientific">Ajellomyces capsulatus (strain H143)</name>
    <name type="common">Darling's disease fungus</name>
    <name type="synonym">Histoplasma capsulatum</name>
    <dbReference type="NCBI Taxonomy" id="544712"/>
    <lineage>
        <taxon>Eukaryota</taxon>
        <taxon>Fungi</taxon>
        <taxon>Dikarya</taxon>
        <taxon>Ascomycota</taxon>
        <taxon>Pezizomycotina</taxon>
        <taxon>Eurotiomycetes</taxon>
        <taxon>Eurotiomycetidae</taxon>
        <taxon>Onygenales</taxon>
        <taxon>Ajellomycetaceae</taxon>
        <taxon>Histoplasma</taxon>
    </lineage>
</organism>
<dbReference type="Pfam" id="PF16679">
    <property type="entry name" value="CDT1_C"/>
    <property type="match status" value="1"/>
</dbReference>
<evidence type="ECO:0000256" key="3">
    <source>
        <dbReference type="SAM" id="MobiDB-lite"/>
    </source>
</evidence>
<evidence type="ECO:0000259" key="4">
    <source>
        <dbReference type="Pfam" id="PF16679"/>
    </source>
</evidence>
<feature type="region of interest" description="Disordered" evidence="3">
    <location>
        <begin position="1"/>
        <end position="132"/>
    </location>
</feature>
<keyword evidence="2" id="KW-0131">Cell cycle</keyword>
<evidence type="ECO:0000256" key="2">
    <source>
        <dbReference type="ARBA" id="ARBA00023306"/>
    </source>
</evidence>
<proteinExistence type="inferred from homology"/>
<dbReference type="STRING" id="544712.C6H7A8"/>
<gene>
    <name evidence="5" type="ORF">HCDG_02309</name>
</gene>
<feature type="compositionally biased region" description="Low complexity" evidence="3">
    <location>
        <begin position="88"/>
        <end position="127"/>
    </location>
</feature>
<evidence type="ECO:0000256" key="1">
    <source>
        <dbReference type="ARBA" id="ARBA00008356"/>
    </source>
</evidence>
<dbReference type="OrthoDB" id="341730at2759"/>
<comment type="similarity">
    <text evidence="1">Belongs to the Cdt1 family.</text>
</comment>
<name>C6H7A8_AJECH</name>
<dbReference type="Pfam" id="PF26121">
    <property type="entry name" value="HTH_CDT1"/>
    <property type="match status" value="1"/>
</dbReference>
<accession>C6H7A8</accession>
<evidence type="ECO:0000313" key="5">
    <source>
        <dbReference type="EMBL" id="EER44279.1"/>
    </source>
</evidence>
<feature type="domain" description="DNA replication factor Cdt1 C-terminal" evidence="4">
    <location>
        <begin position="367"/>
        <end position="486"/>
    </location>
</feature>
<protein>
    <recommendedName>
        <fullName evidence="4">DNA replication factor Cdt1 C-terminal domain-containing protein</fullName>
    </recommendedName>
</protein>
<dbReference type="HOGENOM" id="CLU_031309_3_0_1"/>
<dbReference type="InterPro" id="IPR038090">
    <property type="entry name" value="Cdt1_C_WH_dom_sf"/>
</dbReference>
<dbReference type="Gene3D" id="1.10.10.1420">
    <property type="entry name" value="DNA replication factor Cdt1, C-terminal WH domain"/>
    <property type="match status" value="1"/>
</dbReference>